<feature type="transmembrane region" description="Helical" evidence="5">
    <location>
        <begin position="369"/>
        <end position="396"/>
    </location>
</feature>
<dbReference type="Pfam" id="PF01740">
    <property type="entry name" value="STAS"/>
    <property type="match status" value="1"/>
</dbReference>
<dbReference type="Pfam" id="PF00916">
    <property type="entry name" value="Sulfate_transp"/>
    <property type="match status" value="1"/>
</dbReference>
<feature type="transmembrane region" description="Helical" evidence="5">
    <location>
        <begin position="321"/>
        <end position="348"/>
    </location>
</feature>
<comment type="caution">
    <text evidence="7">The sequence shown here is derived from an EMBL/GenBank/DDBJ whole genome shotgun (WGS) entry which is preliminary data.</text>
</comment>
<proteinExistence type="predicted"/>
<dbReference type="InterPro" id="IPR002645">
    <property type="entry name" value="STAS_dom"/>
</dbReference>
<dbReference type="AlphaFoldDB" id="A0A839ILA5"/>
<dbReference type="RefSeq" id="WP_182807963.1">
    <property type="nucleotide sequence ID" value="NZ_JACJFM010000005.1"/>
</dbReference>
<evidence type="ECO:0000256" key="1">
    <source>
        <dbReference type="ARBA" id="ARBA00004141"/>
    </source>
</evidence>
<reference evidence="7 8" key="1">
    <citation type="submission" date="2020-08" db="EMBL/GenBank/DDBJ databases">
        <title>Oceanospirillum sp. nov. isolated from marine sediment.</title>
        <authorList>
            <person name="Ji X."/>
        </authorList>
    </citation>
    <scope>NUCLEOTIDE SEQUENCE [LARGE SCALE GENOMIC DNA]</scope>
    <source>
        <strain evidence="7 8">D5</strain>
    </source>
</reference>
<evidence type="ECO:0000313" key="8">
    <source>
        <dbReference type="Proteomes" id="UP000565262"/>
    </source>
</evidence>
<dbReference type="CDD" id="cd07042">
    <property type="entry name" value="STAS_SulP_like_sulfate_transporter"/>
    <property type="match status" value="1"/>
</dbReference>
<feature type="domain" description="STAS" evidence="6">
    <location>
        <begin position="441"/>
        <end position="540"/>
    </location>
</feature>
<dbReference type="GO" id="GO:0055085">
    <property type="term" value="P:transmembrane transport"/>
    <property type="evidence" value="ECO:0007669"/>
    <property type="project" value="InterPro"/>
</dbReference>
<feature type="transmembrane region" description="Helical" evidence="5">
    <location>
        <begin position="242"/>
        <end position="263"/>
    </location>
</feature>
<evidence type="ECO:0000256" key="5">
    <source>
        <dbReference type="SAM" id="Phobius"/>
    </source>
</evidence>
<keyword evidence="4 5" id="KW-0472">Membrane</keyword>
<sequence length="553" mass="58269">MSLASFSAGNLKGDLYGGLTAAVVALPLALAFGVSSGAGAIAGLYGAIFTGFFAAVFGGTPAQVSGPTGPMTVVMAAVYTQYAAIDPVTGPAIAFTVVMLSGLFQMLLGMLRFGQYITQVPFPVISGFMSGIGIIIIMIELGPVLGHESSKSVLMALERLPDQLAAIHWPAVLLALGTLFLVSIWPARYSKIIPAPLLALCVGTLVAMGLTDPLTVDTIGEIPTGFPQWHWPVFEASLVMDMLVSALILAALGAIDSLLTSLVADNMTHTQHHSDKELTGQGLGNMVSGFFGGLPGAGATMRTVVNIRAGGQTPVSGATHAVVLLIVVLGAGSAAEYIPLAVLAGLLIKVGWDIIDWSFIRRLFSAPPFVSFLMLLVLGLTLFVDLITAVGVGVFIANMYTVRQLSEIQLKNFSVYREAESASELSAEERALLSGHQSKTLLYVLRGPVSFAAARGVRQKLVAYSDYNLLILDMTDVPLIGSSTAMVIEELIQQCQESGCELAIAGLQNPVVRTLEKLQVLSQIPENRRFANRLEALKNTVADSSLPPAMEPA</sequence>
<dbReference type="GO" id="GO:0016020">
    <property type="term" value="C:membrane"/>
    <property type="evidence" value="ECO:0007669"/>
    <property type="project" value="UniProtKB-SubCell"/>
</dbReference>
<dbReference type="PANTHER" id="PTHR11814">
    <property type="entry name" value="SULFATE TRANSPORTER"/>
    <property type="match status" value="1"/>
</dbReference>
<feature type="transmembrane region" description="Helical" evidence="5">
    <location>
        <begin position="192"/>
        <end position="210"/>
    </location>
</feature>
<feature type="transmembrane region" description="Helical" evidence="5">
    <location>
        <begin position="15"/>
        <end position="34"/>
    </location>
</feature>
<keyword evidence="2 5" id="KW-0812">Transmembrane</keyword>
<organism evidence="7 8">
    <name type="scientific">Oceanospirillum sediminis</name>
    <dbReference type="NCBI Taxonomy" id="2760088"/>
    <lineage>
        <taxon>Bacteria</taxon>
        <taxon>Pseudomonadati</taxon>
        <taxon>Pseudomonadota</taxon>
        <taxon>Gammaproteobacteria</taxon>
        <taxon>Oceanospirillales</taxon>
        <taxon>Oceanospirillaceae</taxon>
        <taxon>Oceanospirillum</taxon>
    </lineage>
</organism>
<comment type="subcellular location">
    <subcellularLocation>
        <location evidence="1">Membrane</location>
        <topology evidence="1">Multi-pass membrane protein</topology>
    </subcellularLocation>
</comment>
<dbReference type="Proteomes" id="UP000565262">
    <property type="component" value="Unassembled WGS sequence"/>
</dbReference>
<gene>
    <name evidence="7" type="ORF">H4O21_06140</name>
</gene>
<dbReference type="InterPro" id="IPR036513">
    <property type="entry name" value="STAS_dom_sf"/>
</dbReference>
<dbReference type="InterPro" id="IPR001902">
    <property type="entry name" value="SLC26A/SulP_fam"/>
</dbReference>
<dbReference type="SUPFAM" id="SSF52091">
    <property type="entry name" value="SpoIIaa-like"/>
    <property type="match status" value="1"/>
</dbReference>
<evidence type="ECO:0000256" key="4">
    <source>
        <dbReference type="ARBA" id="ARBA00023136"/>
    </source>
</evidence>
<feature type="transmembrane region" description="Helical" evidence="5">
    <location>
        <begin position="123"/>
        <end position="146"/>
    </location>
</feature>
<evidence type="ECO:0000256" key="3">
    <source>
        <dbReference type="ARBA" id="ARBA00022989"/>
    </source>
</evidence>
<dbReference type="InterPro" id="IPR011547">
    <property type="entry name" value="SLC26A/SulP_dom"/>
</dbReference>
<feature type="transmembrane region" description="Helical" evidence="5">
    <location>
        <begin position="166"/>
        <end position="185"/>
    </location>
</feature>
<keyword evidence="8" id="KW-1185">Reference proteome</keyword>
<accession>A0A839ILA5</accession>
<dbReference type="PROSITE" id="PS50801">
    <property type="entry name" value="STAS"/>
    <property type="match status" value="1"/>
</dbReference>
<evidence type="ECO:0000256" key="2">
    <source>
        <dbReference type="ARBA" id="ARBA00022692"/>
    </source>
</evidence>
<keyword evidence="3 5" id="KW-1133">Transmembrane helix</keyword>
<evidence type="ECO:0000313" key="7">
    <source>
        <dbReference type="EMBL" id="MBB1486183.1"/>
    </source>
</evidence>
<name>A0A839ILA5_9GAMM</name>
<dbReference type="EMBL" id="JACJFM010000005">
    <property type="protein sequence ID" value="MBB1486183.1"/>
    <property type="molecule type" value="Genomic_DNA"/>
</dbReference>
<protein>
    <submittedName>
        <fullName evidence="7">SulP family inorganic anion transporter</fullName>
    </submittedName>
</protein>
<feature type="transmembrane region" description="Helical" evidence="5">
    <location>
        <begin position="41"/>
        <end position="62"/>
    </location>
</feature>
<evidence type="ECO:0000259" key="6">
    <source>
        <dbReference type="PROSITE" id="PS50801"/>
    </source>
</evidence>
<dbReference type="Gene3D" id="3.30.750.24">
    <property type="entry name" value="STAS domain"/>
    <property type="match status" value="1"/>
</dbReference>
<feature type="transmembrane region" description="Helical" evidence="5">
    <location>
        <begin position="92"/>
        <end position="111"/>
    </location>
</feature>